<sequence length="43" mass="5115">MGSKKKRNPTCPVSQPVFVNPHVRVRNGKEQYIDWYCRKLPTR</sequence>
<reference evidence="1 2" key="3">
    <citation type="journal article" date="2008" name="BMC Genomics">
        <title>The genome of the versatile nitrogen fixer Azorhizobium caulinodans ORS571.</title>
        <authorList>
            <person name="Lee KB."/>
            <person name="Backer P.D."/>
            <person name="Aono T."/>
            <person name="Liu CT."/>
            <person name="Suzuki S."/>
            <person name="Suzuki T."/>
            <person name="Kaneko T."/>
            <person name="Yamada M."/>
            <person name="Tabata S."/>
            <person name="Kupfer D.M."/>
            <person name="Najar F.Z."/>
            <person name="Wiley G.B."/>
            <person name="Roe B."/>
            <person name="Binnewies T.T."/>
            <person name="Ussery D.W."/>
            <person name="D'Haeze W."/>
            <person name="Herder J.D."/>
            <person name="Gevers D."/>
            <person name="Vereecke D."/>
            <person name="Holsters M."/>
            <person name="Oyaizu H."/>
        </authorList>
    </citation>
    <scope>NUCLEOTIDE SEQUENCE [LARGE SCALE GENOMIC DNA]</scope>
    <source>
        <strain evidence="2">ATCC 43989 / DSM 5975 / JCM 20966 / LMG 6465 / NBRC 14845 / NCIMB 13405 / ORS 571</strain>
    </source>
</reference>
<dbReference type="AlphaFoldDB" id="A8IF45"/>
<protein>
    <submittedName>
        <fullName evidence="1">Uncharacterized protein</fullName>
    </submittedName>
</protein>
<dbReference type="HOGENOM" id="CLU_3229020_0_0_5"/>
<reference evidence="1 2" key="6">
    <citation type="journal article" date="2011" name="Appl. Environ. Microbiol.">
        <title>Involvement of the azorhizobial chromosome partition gene (parA) in the onset of bacteroid differentiation during Sesbania rostrata stem nodule development.</title>
        <authorList>
            <person name="Liu CT."/>
            <person name="Lee KB."/>
            <person name="Wang YS."/>
            <person name="Peng MH."/>
            <person name="Lee KT."/>
            <person name="Suzuki S."/>
            <person name="Suzuki T."/>
            <person name="Oyaizu H."/>
        </authorList>
    </citation>
    <scope>NUCLEOTIDE SEQUENCE [LARGE SCALE GENOMIC DNA]</scope>
    <source>
        <strain evidence="2">ATCC 43989 / DSM 5975 / JCM 20966 / LMG 6465 / NBRC 14845 / NCIMB 13405 / ORS 571</strain>
    </source>
</reference>
<proteinExistence type="predicted"/>
<keyword evidence="2" id="KW-1185">Reference proteome</keyword>
<name>A8IF45_AZOC5</name>
<accession>A8IF45</accession>
<organism evidence="1 2">
    <name type="scientific">Azorhizobium caulinodans (strain ATCC 43989 / DSM 5975 / JCM 20966 / LMG 6465 / NBRC 14845 / NCIMB 13405 / ORS 571)</name>
    <dbReference type="NCBI Taxonomy" id="438753"/>
    <lineage>
        <taxon>Bacteria</taxon>
        <taxon>Pseudomonadati</taxon>
        <taxon>Pseudomonadota</taxon>
        <taxon>Alphaproteobacteria</taxon>
        <taxon>Hyphomicrobiales</taxon>
        <taxon>Xanthobacteraceae</taxon>
        <taxon>Azorhizobium</taxon>
    </lineage>
</organism>
<dbReference type="RefSeq" id="WP_012172097.1">
    <property type="nucleotide sequence ID" value="NC_009937.1"/>
</dbReference>
<reference evidence="1 2" key="5">
    <citation type="journal article" date="2010" name="Appl. Environ. Microbiol.">
        <title>phrR-like gene praR of Azorhizobium caulinodans ORS571 is essential for symbiosis with Sesbania rostrata and is involved in expression of reb genes.</title>
        <authorList>
            <person name="Akiba N."/>
            <person name="Aono T."/>
            <person name="Toyazaki H."/>
            <person name="Sato S."/>
            <person name="Oyaizu H."/>
        </authorList>
    </citation>
    <scope>NUCLEOTIDE SEQUENCE [LARGE SCALE GENOMIC DNA]</scope>
    <source>
        <strain evidence="2">ATCC 43989 / DSM 5975 / JCM 20966 / LMG 6465 / NBRC 14845 / NCIMB 13405 / ORS 571</strain>
    </source>
</reference>
<reference evidence="1 2" key="1">
    <citation type="journal article" date="2007" name="Appl. Environ. Microbiol.">
        <title>Rhizobial factors required for stem nodule maturation and maintenance in Sesbania rostrata-Azorhizobium caulinodans ORS571 symbiosis.</title>
        <authorList>
            <person name="Suzuki S."/>
            <person name="Aono T."/>
            <person name="Lee KB."/>
            <person name="Suzuki T."/>
            <person name="Liu CT."/>
            <person name="Miwa H."/>
            <person name="Wakao S."/>
            <person name="Iki T."/>
            <person name="Oyaizu H."/>
        </authorList>
    </citation>
    <scope>NUCLEOTIDE SEQUENCE [LARGE SCALE GENOMIC DNA]</scope>
    <source>
        <strain evidence="2">ATCC 43989 / DSM 5975 / JCM 20966 / LMG 6465 / NBRC 14845 / NCIMB 13405 / ORS 571</strain>
    </source>
</reference>
<dbReference type="Proteomes" id="UP000000270">
    <property type="component" value="Chromosome"/>
</dbReference>
<dbReference type="KEGG" id="azc:AZC_3574"/>
<evidence type="ECO:0000313" key="2">
    <source>
        <dbReference type="Proteomes" id="UP000000270"/>
    </source>
</evidence>
<gene>
    <name evidence="1" type="ordered locus">AZC_3574</name>
</gene>
<reference evidence="2" key="2">
    <citation type="submission" date="2007-04" db="EMBL/GenBank/DDBJ databases">
        <title>Complete genome sequence of the nitrogen-fixing bacterium Azorhizobium caulinodans ORS571.</title>
        <authorList>
            <person name="Lee K.B."/>
            <person name="Backer P.D."/>
            <person name="Aono T."/>
            <person name="Liu C.T."/>
            <person name="Suzuki S."/>
            <person name="Suzuki T."/>
            <person name="Kaneko T."/>
            <person name="Yamada M."/>
            <person name="Tabata S."/>
            <person name="Kupfer D.M."/>
            <person name="Najar F.Z."/>
            <person name="Wiley G.B."/>
            <person name="Roe B."/>
            <person name="Binnewies T."/>
            <person name="Ussery D."/>
            <person name="Vereecke D."/>
            <person name="Gevers D."/>
            <person name="Holsters M."/>
            <person name="Oyaizu H."/>
        </authorList>
    </citation>
    <scope>NUCLEOTIDE SEQUENCE [LARGE SCALE GENOMIC DNA]</scope>
    <source>
        <strain evidence="2">ATCC 43989 / DSM 5975 / JCM 20966 / LMG 6465 / NBRC 14845 / NCIMB 13405 / ORS 571</strain>
    </source>
</reference>
<reference evidence="1 2" key="4">
    <citation type="journal article" date="2009" name="Appl. Environ. Microbiol.">
        <title>Comparative genome-wide transcriptional profiling of Azorhizobium caulinodans ORS571 grown under free-living and symbiotic conditions.</title>
        <authorList>
            <person name="Tsukada S."/>
            <person name="Aono T."/>
            <person name="Akiba N."/>
            <person name="Lee KB."/>
            <person name="Liu CT."/>
            <person name="Toyazaki H."/>
            <person name="Oyaizu H."/>
        </authorList>
    </citation>
    <scope>NUCLEOTIDE SEQUENCE [LARGE SCALE GENOMIC DNA]</scope>
    <source>
        <strain evidence="2">ATCC 43989 / DSM 5975 / JCM 20966 / LMG 6465 / NBRC 14845 / NCIMB 13405 / ORS 571</strain>
    </source>
</reference>
<dbReference type="EMBL" id="AP009384">
    <property type="protein sequence ID" value="BAF89572.1"/>
    <property type="molecule type" value="Genomic_DNA"/>
</dbReference>
<evidence type="ECO:0000313" key="1">
    <source>
        <dbReference type="EMBL" id="BAF89572.1"/>
    </source>
</evidence>